<accession>A0ABQ8GHV4</accession>
<keyword evidence="4" id="KW-1185">Reference proteome</keyword>
<gene>
    <name evidence="3" type="ORF">B0J12DRAFT_751170</name>
</gene>
<evidence type="ECO:0000313" key="3">
    <source>
        <dbReference type="EMBL" id="KAH7053493.1"/>
    </source>
</evidence>
<organism evidence="3 4">
    <name type="scientific">Macrophomina phaseolina</name>
    <dbReference type="NCBI Taxonomy" id="35725"/>
    <lineage>
        <taxon>Eukaryota</taxon>
        <taxon>Fungi</taxon>
        <taxon>Dikarya</taxon>
        <taxon>Ascomycota</taxon>
        <taxon>Pezizomycotina</taxon>
        <taxon>Dothideomycetes</taxon>
        <taxon>Dothideomycetes incertae sedis</taxon>
        <taxon>Botryosphaeriales</taxon>
        <taxon>Botryosphaeriaceae</taxon>
        <taxon>Macrophomina</taxon>
    </lineage>
</organism>
<dbReference type="EMBL" id="JAGTJR010000010">
    <property type="protein sequence ID" value="KAH7053493.1"/>
    <property type="molecule type" value="Genomic_DNA"/>
</dbReference>
<evidence type="ECO:0000256" key="1">
    <source>
        <dbReference type="SAM" id="Coils"/>
    </source>
</evidence>
<feature type="region of interest" description="Disordered" evidence="2">
    <location>
        <begin position="182"/>
        <end position="233"/>
    </location>
</feature>
<comment type="caution">
    <text evidence="3">The sequence shown here is derived from an EMBL/GenBank/DDBJ whole genome shotgun (WGS) entry which is preliminary data.</text>
</comment>
<sequence length="360" mass="39955">MASSAASPATNDSPNINVSDAPSVIAWQRAPPHQELVFFPAPDCKTLVLCSIRFTAASGLAFFMLRFPVELSVPPRTKRAGARAPLRPHRPLFSAEEACRSRGPEGTSGPQEQHIQADIRDGGVARPDNALHGVLGYVIVQSLVQALCDRVCNGSLRLSGRDASLKSLYGGKGGVAIEGPDFKLSMADNEPSPSPTDSPPSYDELAPSPPPVASKKRRIDNTVAPSAIKDERSREMEKLLQELSKRVMREVSERLEEMETRLADRIDQRLEQQFNERLKQQLDGPLAQLKQEQEEHTQERLDETTEDIMADTSELIDIRIDDQIQGVKEELHDYVKEELKDVEDRIKEDIVSLNISLSFD</sequence>
<evidence type="ECO:0000313" key="4">
    <source>
        <dbReference type="Proteomes" id="UP000774617"/>
    </source>
</evidence>
<protein>
    <submittedName>
        <fullName evidence="3">Uncharacterized protein</fullName>
    </submittedName>
</protein>
<evidence type="ECO:0000256" key="2">
    <source>
        <dbReference type="SAM" id="MobiDB-lite"/>
    </source>
</evidence>
<feature type="coiled-coil region" evidence="1">
    <location>
        <begin position="248"/>
        <end position="306"/>
    </location>
</feature>
<reference evidence="3 4" key="1">
    <citation type="journal article" date="2021" name="Nat. Commun.">
        <title>Genetic determinants of endophytism in the Arabidopsis root mycobiome.</title>
        <authorList>
            <person name="Mesny F."/>
            <person name="Miyauchi S."/>
            <person name="Thiergart T."/>
            <person name="Pickel B."/>
            <person name="Atanasova L."/>
            <person name="Karlsson M."/>
            <person name="Huettel B."/>
            <person name="Barry K.W."/>
            <person name="Haridas S."/>
            <person name="Chen C."/>
            <person name="Bauer D."/>
            <person name="Andreopoulos W."/>
            <person name="Pangilinan J."/>
            <person name="LaButti K."/>
            <person name="Riley R."/>
            <person name="Lipzen A."/>
            <person name="Clum A."/>
            <person name="Drula E."/>
            <person name="Henrissat B."/>
            <person name="Kohler A."/>
            <person name="Grigoriev I.V."/>
            <person name="Martin F.M."/>
            <person name="Hacquard S."/>
        </authorList>
    </citation>
    <scope>NUCLEOTIDE SEQUENCE [LARGE SCALE GENOMIC DNA]</scope>
    <source>
        <strain evidence="3 4">MPI-SDFR-AT-0080</strain>
    </source>
</reference>
<name>A0ABQ8GHV4_9PEZI</name>
<keyword evidence="1" id="KW-0175">Coiled coil</keyword>
<dbReference type="Proteomes" id="UP000774617">
    <property type="component" value="Unassembled WGS sequence"/>
</dbReference>
<proteinExistence type="predicted"/>